<protein>
    <submittedName>
        <fullName evidence="1">Uncharacterized protein</fullName>
    </submittedName>
</protein>
<comment type="caution">
    <text evidence="1">The sequence shown here is derived from an EMBL/GenBank/DDBJ whole genome shotgun (WGS) entry which is preliminary data.</text>
</comment>
<proteinExistence type="predicted"/>
<sequence>MNLADYIFHQMCKSIRTTQNPTKKTPQVAYPRLLSELFYQCAVVKRIQEAEARDLLEEQRASFITGYTLSNMRMLKEA</sequence>
<evidence type="ECO:0000313" key="1">
    <source>
        <dbReference type="EMBL" id="MCI50256.1"/>
    </source>
</evidence>
<organism evidence="1 2">
    <name type="scientific">Trifolium medium</name>
    <dbReference type="NCBI Taxonomy" id="97028"/>
    <lineage>
        <taxon>Eukaryota</taxon>
        <taxon>Viridiplantae</taxon>
        <taxon>Streptophyta</taxon>
        <taxon>Embryophyta</taxon>
        <taxon>Tracheophyta</taxon>
        <taxon>Spermatophyta</taxon>
        <taxon>Magnoliopsida</taxon>
        <taxon>eudicotyledons</taxon>
        <taxon>Gunneridae</taxon>
        <taxon>Pentapetalae</taxon>
        <taxon>rosids</taxon>
        <taxon>fabids</taxon>
        <taxon>Fabales</taxon>
        <taxon>Fabaceae</taxon>
        <taxon>Papilionoideae</taxon>
        <taxon>50 kb inversion clade</taxon>
        <taxon>NPAAA clade</taxon>
        <taxon>Hologalegina</taxon>
        <taxon>IRL clade</taxon>
        <taxon>Trifolieae</taxon>
        <taxon>Trifolium</taxon>
    </lineage>
</organism>
<keyword evidence="2" id="KW-1185">Reference proteome</keyword>
<evidence type="ECO:0000313" key="2">
    <source>
        <dbReference type="Proteomes" id="UP000265520"/>
    </source>
</evidence>
<dbReference type="AlphaFoldDB" id="A0A392SQY5"/>
<accession>A0A392SQY5</accession>
<name>A0A392SQY5_9FABA</name>
<feature type="non-terminal residue" evidence="1">
    <location>
        <position position="78"/>
    </location>
</feature>
<dbReference type="Proteomes" id="UP000265520">
    <property type="component" value="Unassembled WGS sequence"/>
</dbReference>
<reference evidence="1 2" key="1">
    <citation type="journal article" date="2018" name="Front. Plant Sci.">
        <title>Red Clover (Trifolium pratense) and Zigzag Clover (T. medium) - A Picture of Genomic Similarities and Differences.</title>
        <authorList>
            <person name="Dluhosova J."/>
            <person name="Istvanek J."/>
            <person name="Nedelnik J."/>
            <person name="Repkova J."/>
        </authorList>
    </citation>
    <scope>NUCLEOTIDE SEQUENCE [LARGE SCALE GENOMIC DNA]</scope>
    <source>
        <strain evidence="2">cv. 10/8</strain>
        <tissue evidence="1">Leaf</tissue>
    </source>
</reference>
<dbReference type="EMBL" id="LXQA010413780">
    <property type="protein sequence ID" value="MCI50256.1"/>
    <property type="molecule type" value="Genomic_DNA"/>
</dbReference>